<dbReference type="EMBL" id="WCRW01000002">
    <property type="protein sequence ID" value="KAB4458052.1"/>
    <property type="molecule type" value="Genomic_DNA"/>
</dbReference>
<gene>
    <name evidence="4" type="ORF">GAN75_02950</name>
</gene>
<dbReference type="NCBIfam" id="TIGR02675">
    <property type="entry name" value="tape_meas_nterm"/>
    <property type="match status" value="1"/>
</dbReference>
<feature type="region of interest" description="Disordered" evidence="1">
    <location>
        <begin position="547"/>
        <end position="572"/>
    </location>
</feature>
<accession>A0A7J5K1Q8</accession>
<feature type="transmembrane region" description="Helical" evidence="2">
    <location>
        <begin position="926"/>
        <end position="948"/>
    </location>
</feature>
<feature type="domain" description="Tape measure protein N-terminal" evidence="3">
    <location>
        <begin position="56"/>
        <end position="243"/>
    </location>
</feature>
<comment type="caution">
    <text evidence="4">The sequence shown here is derived from an EMBL/GenBank/DDBJ whole genome shotgun (WGS) entry which is preliminary data.</text>
</comment>
<evidence type="ECO:0000256" key="1">
    <source>
        <dbReference type="SAM" id="MobiDB-lite"/>
    </source>
</evidence>
<feature type="transmembrane region" description="Helical" evidence="2">
    <location>
        <begin position="36"/>
        <end position="58"/>
    </location>
</feature>
<reference evidence="4 5" key="1">
    <citation type="journal article" date="2019" name="Nat. Med.">
        <title>A library of human gut bacterial isolates paired with longitudinal multiomics data enables mechanistic microbiome research.</title>
        <authorList>
            <person name="Poyet M."/>
            <person name="Groussin M."/>
            <person name="Gibbons S.M."/>
            <person name="Avila-Pacheco J."/>
            <person name="Jiang X."/>
            <person name="Kearney S.M."/>
            <person name="Perrotta A.R."/>
            <person name="Berdy B."/>
            <person name="Zhao S."/>
            <person name="Lieberman T.D."/>
            <person name="Swanson P.K."/>
            <person name="Smith M."/>
            <person name="Roesemann S."/>
            <person name="Alexander J.E."/>
            <person name="Rich S.A."/>
            <person name="Livny J."/>
            <person name="Vlamakis H."/>
            <person name="Clish C."/>
            <person name="Bullock K."/>
            <person name="Deik A."/>
            <person name="Scott J."/>
            <person name="Pierce K.A."/>
            <person name="Xavier R.J."/>
            <person name="Alm E.J."/>
        </authorList>
    </citation>
    <scope>NUCLEOTIDE SEQUENCE [LARGE SCALE GENOMIC DNA]</scope>
    <source>
        <strain evidence="4 5">BIOML-A160</strain>
    </source>
</reference>
<feature type="transmembrane region" description="Helical" evidence="2">
    <location>
        <begin position="339"/>
        <end position="365"/>
    </location>
</feature>
<dbReference type="Proteomes" id="UP000436825">
    <property type="component" value="Unassembled WGS sequence"/>
</dbReference>
<keyword evidence="2" id="KW-1133">Transmembrane helix</keyword>
<evidence type="ECO:0000313" key="4">
    <source>
        <dbReference type="EMBL" id="KAB4458052.1"/>
    </source>
</evidence>
<proteinExistence type="predicted"/>
<organism evidence="4 5">
    <name type="scientific">Bacteroides thetaiotaomicron</name>
    <dbReference type="NCBI Taxonomy" id="818"/>
    <lineage>
        <taxon>Bacteria</taxon>
        <taxon>Pseudomonadati</taxon>
        <taxon>Bacteroidota</taxon>
        <taxon>Bacteroidia</taxon>
        <taxon>Bacteroidales</taxon>
        <taxon>Bacteroidaceae</taxon>
        <taxon>Bacteroides</taxon>
    </lineage>
</organism>
<dbReference type="RefSeq" id="WP_054959958.1">
    <property type="nucleotide sequence ID" value="NZ_CDQO01000508.1"/>
</dbReference>
<evidence type="ECO:0000256" key="2">
    <source>
        <dbReference type="SAM" id="Phobius"/>
    </source>
</evidence>
<dbReference type="InterPro" id="IPR013491">
    <property type="entry name" value="Tape_meas_N"/>
</dbReference>
<protein>
    <submittedName>
        <fullName evidence="4">Tape measure protein</fullName>
    </submittedName>
</protein>
<dbReference type="Pfam" id="PF20155">
    <property type="entry name" value="TMP_3"/>
    <property type="match status" value="1"/>
</dbReference>
<keyword evidence="2" id="KW-0472">Membrane</keyword>
<evidence type="ECO:0000313" key="5">
    <source>
        <dbReference type="Proteomes" id="UP000436825"/>
    </source>
</evidence>
<evidence type="ECO:0000259" key="3">
    <source>
        <dbReference type="Pfam" id="PF20155"/>
    </source>
</evidence>
<sequence length="1033" mass="112012">MAGRLSFSIAINLLTENFKRGTNQVKAAFRSMQMQILTFAAALGAGGIGLTNLVSRFINVARETNRVTTALKNVSGTMSQYADNQKYLLDLAKKYGLEINALTANYAKFTAAASISGMSMIDQRKVFESVSRACTAFGMSADDSNGVMLALSQMMSKGKISSEELRLQMGERLPVALQAMAKAAGVSVAGLDKLLKQGKLMSKDVLPKFAEALNEMIPNVDTDNLETSVNRLKNVFTELVNGTDIQSKYKALIDWLTNIVKSAADNIKSIVTYLVAAVLVMVTSRLVNKIISSIAKAELAAKSAARRAAKDAGQKFDEVAWKAQKTGASIKMAFSKAMLSIKATLISMAPTAILAVIGAIVAKFYNAYKESQRIKGLFNNYLNRMNHAAESNSEIVKVKALLSEYNKVNSSLDYKKQILGKINGILGTELKTNQDVNKEISKRIELLESAARAELAAKEVAESENELRKIGSKSYNGKTVQELAPDWEIARGDLVKEERFKAKHKVSMVDAIGFENGLKDDLNTYIEFSKILSDAKLRLGNEISRSTTITTPTTDPDDDKKKKTHLQKQQESYDKQFEELGAELEIGKITQAEYNKALGELNIKMYAQAKGTGDKEVLESQYFQNLKTAAEKAIRNQDKNAALVEFEKVQKDYNTKVREAQAQQAKGLISQKELNSNIVSLSVEAAKSAAGIKGIGDEADVFISVMQLNAKLLATAVKIKPRDTTFDYKKTKADIASENLDKAKELADKYKEEARIIGETLSDEIANAMANVPSMEEALKLAQVQEDIKNFGKELDESLYSGVKDIASGSDRIVNAFSNLRDVMNDVDATEWERIMAIWNTLTNVIDSFMSICKMIENITELTNKLTKAKEIEGVIEKQASDKKIIGAVKEMAVDTASAETKKANSRGVVAANTAEAATAAGKSVAGIPIVGIALAAAAVAGIVALFATLPKFARGGIIGGGPTSGDKMLARVNAGEMILNQGQQSHLFEAINSGRLGGGGNISSSVTTRIRAKDLILTINNELKSQGKKPIS</sequence>
<keyword evidence="2" id="KW-0812">Transmembrane</keyword>
<name>A0A7J5K1Q8_BACT4</name>
<dbReference type="AlphaFoldDB" id="A0A7J5K1Q8"/>